<dbReference type="InterPro" id="IPR051010">
    <property type="entry name" value="BCAA_transport"/>
</dbReference>
<dbReference type="InterPro" id="IPR028081">
    <property type="entry name" value="Leu-bd"/>
</dbReference>
<dbReference type="InterPro" id="IPR011990">
    <property type="entry name" value="TPR-like_helical_dom_sf"/>
</dbReference>
<sequence>MRFITHSQTTFCYFFILFLVSLINISTVKAQTVADYRRKYESGKELIKQGKYDLSQEIFRPLMRELPDNPFTAYAHYFSALASFKANKSDEARLTLEQLQQKYPSWPDMDQASYLLANIFFIKKDYGMALVNTNKIKNDGVKKDAESLKRYYLQSEKNISVLKDLQQKNSNDRIIAEVLTDKLWLSTNEEEKALAKKLDSQFNLKKVSNPPAKQVETKQAYNVAVILPFDYNKLLVEKNGRVSPIAVDMYNGIRLAQQQLAKEDIQINLFAYDVGADGDKMLTLANQSEFQSNDLIIGPINGAAIKVAVSFANQTKIGQINPITTNSQIVQNTSAAYLYQASVESQARHAAQFARKQFTTPTAVIFYGNTSRDSLLAHVYRQKFTESGGKISTFRKIGSAADIPKMILALEGTTDPGHIFITSSDQNVAINLVSSLEKRETKIPVITQSNWLSYSMLSYDQFERLQFHFINPEYLDYRSEAAIAFKQAYIQARNLIPSVYAYQGYDMMLYFGRILKEFGTNFHNGLKSKAPIKGAIFAGYDYRNANDNQYIPITKFESGSLILTNPLE</sequence>
<comment type="similarity">
    <text evidence="1">Belongs to the leucine-binding protein family.</text>
</comment>
<dbReference type="Gene3D" id="3.40.50.2300">
    <property type="match status" value="2"/>
</dbReference>
<proteinExistence type="inferred from homology"/>
<accession>A0AAE3QK49</accession>
<dbReference type="PANTHER" id="PTHR30483:SF6">
    <property type="entry name" value="PERIPLASMIC BINDING PROTEIN OF ABC TRANSPORTER FOR NATURAL AMINO ACIDS"/>
    <property type="match status" value="1"/>
</dbReference>
<dbReference type="RefSeq" id="WP_313974751.1">
    <property type="nucleotide sequence ID" value="NZ_JASJOS010000001.1"/>
</dbReference>
<dbReference type="InterPro" id="IPR028082">
    <property type="entry name" value="Peripla_BP_I"/>
</dbReference>
<dbReference type="EMBL" id="JASJOS010000001">
    <property type="protein sequence ID" value="MDJ1478955.1"/>
    <property type="molecule type" value="Genomic_DNA"/>
</dbReference>
<evidence type="ECO:0000313" key="5">
    <source>
        <dbReference type="Proteomes" id="UP001241110"/>
    </source>
</evidence>
<organism evidence="4 5">
    <name type="scientific">Xanthocytophaga flava</name>
    <dbReference type="NCBI Taxonomy" id="3048013"/>
    <lineage>
        <taxon>Bacteria</taxon>
        <taxon>Pseudomonadati</taxon>
        <taxon>Bacteroidota</taxon>
        <taxon>Cytophagia</taxon>
        <taxon>Cytophagales</taxon>
        <taxon>Rhodocytophagaceae</taxon>
        <taxon>Xanthocytophaga</taxon>
    </lineage>
</organism>
<gene>
    <name evidence="4" type="ORF">QNI16_00580</name>
</gene>
<evidence type="ECO:0000313" key="4">
    <source>
        <dbReference type="EMBL" id="MDJ1478955.1"/>
    </source>
</evidence>
<dbReference type="Pfam" id="PF13458">
    <property type="entry name" value="Peripla_BP_6"/>
    <property type="match status" value="1"/>
</dbReference>
<comment type="caution">
    <text evidence="4">The sequence shown here is derived from an EMBL/GenBank/DDBJ whole genome shotgun (WGS) entry which is preliminary data.</text>
</comment>
<dbReference type="SUPFAM" id="SSF48452">
    <property type="entry name" value="TPR-like"/>
    <property type="match status" value="1"/>
</dbReference>
<protein>
    <submittedName>
        <fullName evidence="4">ABC transporter substrate-binding protein</fullName>
    </submittedName>
</protein>
<evidence type="ECO:0000259" key="3">
    <source>
        <dbReference type="Pfam" id="PF13458"/>
    </source>
</evidence>
<evidence type="ECO:0000256" key="2">
    <source>
        <dbReference type="ARBA" id="ARBA00022729"/>
    </source>
</evidence>
<dbReference type="CDD" id="cd06268">
    <property type="entry name" value="PBP1_ABC_transporter_LIVBP-like"/>
    <property type="match status" value="1"/>
</dbReference>
<dbReference type="PANTHER" id="PTHR30483">
    <property type="entry name" value="LEUCINE-SPECIFIC-BINDING PROTEIN"/>
    <property type="match status" value="1"/>
</dbReference>
<keyword evidence="2" id="KW-0732">Signal</keyword>
<evidence type="ECO:0000256" key="1">
    <source>
        <dbReference type="ARBA" id="ARBA00010062"/>
    </source>
</evidence>
<dbReference type="Gene3D" id="1.25.40.10">
    <property type="entry name" value="Tetratricopeptide repeat domain"/>
    <property type="match status" value="1"/>
</dbReference>
<reference evidence="4" key="1">
    <citation type="submission" date="2023-05" db="EMBL/GenBank/DDBJ databases">
        <authorList>
            <person name="Zhang X."/>
        </authorList>
    </citation>
    <scope>NUCLEOTIDE SEQUENCE</scope>
    <source>
        <strain evidence="4">YF14B1</strain>
    </source>
</reference>
<dbReference type="Proteomes" id="UP001241110">
    <property type="component" value="Unassembled WGS sequence"/>
</dbReference>
<dbReference type="AlphaFoldDB" id="A0AAE3QK49"/>
<dbReference type="SUPFAM" id="SSF53822">
    <property type="entry name" value="Periplasmic binding protein-like I"/>
    <property type="match status" value="1"/>
</dbReference>
<name>A0AAE3QK49_9BACT</name>
<feature type="domain" description="Leucine-binding protein" evidence="3">
    <location>
        <begin position="235"/>
        <end position="521"/>
    </location>
</feature>